<gene>
    <name evidence="1" type="ORF">HZF05_14015</name>
</gene>
<organism evidence="1 2">
    <name type="scientific">Sphingomonas chungangi</name>
    <dbReference type="NCBI Taxonomy" id="2683589"/>
    <lineage>
        <taxon>Bacteria</taxon>
        <taxon>Pseudomonadati</taxon>
        <taxon>Pseudomonadota</taxon>
        <taxon>Alphaproteobacteria</taxon>
        <taxon>Sphingomonadales</taxon>
        <taxon>Sphingomonadaceae</taxon>
        <taxon>Sphingomonas</taxon>
    </lineage>
</organism>
<dbReference type="Proteomes" id="UP000570166">
    <property type="component" value="Unassembled WGS sequence"/>
</dbReference>
<evidence type="ECO:0000313" key="2">
    <source>
        <dbReference type="Proteomes" id="UP000570166"/>
    </source>
</evidence>
<name>A0A838L7A4_9SPHN</name>
<accession>A0A838L7A4</accession>
<keyword evidence="2" id="KW-1185">Reference proteome</keyword>
<comment type="caution">
    <text evidence="1">The sequence shown here is derived from an EMBL/GenBank/DDBJ whole genome shotgun (WGS) entry which is preliminary data.</text>
</comment>
<protein>
    <submittedName>
        <fullName evidence="1">Gluconate 2-dehydrogenase subunit 3 family protein</fullName>
    </submittedName>
</protein>
<reference evidence="1 2" key="1">
    <citation type="submission" date="2020-07" db="EMBL/GenBank/DDBJ databases">
        <authorList>
            <person name="Sun Q."/>
        </authorList>
    </citation>
    <scope>NUCLEOTIDE SEQUENCE [LARGE SCALE GENOMIC DNA]</scope>
    <source>
        <strain evidence="1 2">CGMCC 1.13654</strain>
    </source>
</reference>
<dbReference type="RefSeq" id="WP_160363792.1">
    <property type="nucleotide sequence ID" value="NZ_JACEIB010000024.1"/>
</dbReference>
<evidence type="ECO:0000313" key="1">
    <source>
        <dbReference type="EMBL" id="MBA2935201.1"/>
    </source>
</evidence>
<dbReference type="InterPro" id="IPR027056">
    <property type="entry name" value="Gluconate_2DH_su3"/>
</dbReference>
<dbReference type="AlphaFoldDB" id="A0A838L7A4"/>
<dbReference type="EMBL" id="JACEIB010000024">
    <property type="protein sequence ID" value="MBA2935201.1"/>
    <property type="molecule type" value="Genomic_DNA"/>
</dbReference>
<dbReference type="Pfam" id="PF13618">
    <property type="entry name" value="Gluconate_2-dh3"/>
    <property type="match status" value="1"/>
</dbReference>
<proteinExistence type="predicted"/>
<sequence length="215" mass="24059">MTKPRYPGYDVLAKRNTPSWDEATRKVVDKRLATPDRPRFLTRDEWSVAAAFCERILPQREDAAPVPLAALLDAKLLADHGDGFRDADMPYMREAWRRGLAAIEAEAKTRHGGRSFASLSDEDQDRLIGAMADGGLGGEHWGDLDPQKFFKRRVLVDVPGLFYSHPSAWNEIGFGGPASPRGYVRLDGDHRDAWEAAEATPGHEKKAERDNRHVV</sequence>